<feature type="region of interest" description="Disordered" evidence="1">
    <location>
        <begin position="66"/>
        <end position="102"/>
    </location>
</feature>
<name>A0A9P6ZNM0_9AGAM</name>
<organism evidence="2 3">
    <name type="scientific">Suillus placidus</name>
    <dbReference type="NCBI Taxonomy" id="48579"/>
    <lineage>
        <taxon>Eukaryota</taxon>
        <taxon>Fungi</taxon>
        <taxon>Dikarya</taxon>
        <taxon>Basidiomycota</taxon>
        <taxon>Agaricomycotina</taxon>
        <taxon>Agaricomycetes</taxon>
        <taxon>Agaricomycetidae</taxon>
        <taxon>Boletales</taxon>
        <taxon>Suillineae</taxon>
        <taxon>Suillaceae</taxon>
        <taxon>Suillus</taxon>
    </lineage>
</organism>
<keyword evidence="3" id="KW-1185">Reference proteome</keyword>
<proteinExistence type="predicted"/>
<reference evidence="2" key="1">
    <citation type="journal article" date="2020" name="New Phytol.">
        <title>Comparative genomics reveals dynamic genome evolution in host specialist ectomycorrhizal fungi.</title>
        <authorList>
            <person name="Lofgren L.A."/>
            <person name="Nguyen N.H."/>
            <person name="Vilgalys R."/>
            <person name="Ruytinx J."/>
            <person name="Liao H.L."/>
            <person name="Branco S."/>
            <person name="Kuo A."/>
            <person name="LaButti K."/>
            <person name="Lipzen A."/>
            <person name="Andreopoulos W."/>
            <person name="Pangilinan J."/>
            <person name="Riley R."/>
            <person name="Hundley H."/>
            <person name="Na H."/>
            <person name="Barry K."/>
            <person name="Grigoriev I.V."/>
            <person name="Stajich J.E."/>
            <person name="Kennedy P.G."/>
        </authorList>
    </citation>
    <scope>NUCLEOTIDE SEQUENCE</scope>
    <source>
        <strain evidence="2">DOB743</strain>
    </source>
</reference>
<evidence type="ECO:0000256" key="1">
    <source>
        <dbReference type="SAM" id="MobiDB-lite"/>
    </source>
</evidence>
<dbReference type="AlphaFoldDB" id="A0A9P6ZNM0"/>
<evidence type="ECO:0000313" key="2">
    <source>
        <dbReference type="EMBL" id="KAG1772993.1"/>
    </source>
</evidence>
<dbReference type="Proteomes" id="UP000714275">
    <property type="component" value="Unassembled WGS sequence"/>
</dbReference>
<sequence>MPRTSTPLPFGPVDCSDKIDVENLLVDWPTYTVKFTLTHPGPVTLILRLKNASRFTYIEDAESDVETSKSEARKISSSSTNDDPDATFVSEETTSKTEDDPNLFTATPVKLAGIRKDFTSKKRKLGHGHFFGDEESAVWPPRWPRGFRDVSSLPISAFENLKITPAHVVAIDKTT</sequence>
<comment type="caution">
    <text evidence="2">The sequence shown here is derived from an EMBL/GenBank/DDBJ whole genome shotgun (WGS) entry which is preliminary data.</text>
</comment>
<accession>A0A9P6ZNM0</accession>
<dbReference type="EMBL" id="JABBWD010000050">
    <property type="protein sequence ID" value="KAG1772993.1"/>
    <property type="molecule type" value="Genomic_DNA"/>
</dbReference>
<evidence type="ECO:0000313" key="3">
    <source>
        <dbReference type="Proteomes" id="UP000714275"/>
    </source>
</evidence>
<gene>
    <name evidence="2" type="ORF">EV702DRAFT_1048436</name>
</gene>
<protein>
    <submittedName>
        <fullName evidence="2">Uncharacterized protein</fullName>
    </submittedName>
</protein>
<dbReference type="OrthoDB" id="2657552at2759"/>